<accession>X0YJ86</accession>
<dbReference type="InterPro" id="IPR029439">
    <property type="entry name" value="Wzt_C"/>
</dbReference>
<feature type="non-terminal residue" evidence="2">
    <location>
        <position position="190"/>
    </location>
</feature>
<name>X0YJ86_9ZZZZ</name>
<dbReference type="Pfam" id="PF14524">
    <property type="entry name" value="Wzt_C"/>
    <property type="match status" value="1"/>
</dbReference>
<evidence type="ECO:0000259" key="1">
    <source>
        <dbReference type="Pfam" id="PF14524"/>
    </source>
</evidence>
<dbReference type="CDD" id="cd10147">
    <property type="entry name" value="Wzt_C-like"/>
    <property type="match status" value="1"/>
</dbReference>
<gene>
    <name evidence="2" type="ORF">S01H1_80569</name>
</gene>
<feature type="domain" description="Wzt C-terminal" evidence="1">
    <location>
        <begin position="52"/>
        <end position="170"/>
    </location>
</feature>
<organism evidence="2">
    <name type="scientific">marine sediment metagenome</name>
    <dbReference type="NCBI Taxonomy" id="412755"/>
    <lineage>
        <taxon>unclassified sequences</taxon>
        <taxon>metagenomes</taxon>
        <taxon>ecological metagenomes</taxon>
    </lineage>
</organism>
<evidence type="ECO:0000313" key="2">
    <source>
        <dbReference type="EMBL" id="GAG48643.1"/>
    </source>
</evidence>
<dbReference type="EMBL" id="BARS01054425">
    <property type="protein sequence ID" value="GAG48643.1"/>
    <property type="molecule type" value="Genomic_DNA"/>
</dbReference>
<sequence>MERLCDRVLLLNSAKAEGLGSAKDTIVRYYQLVNKAYKIKPSETLKQFQDFDRPGTGQIRITNVEILNAQREATNKIEALQPMTIAIEFMAFKPIHGPRFSIRVYSTSNVIITSLNTTGITEKMTFHGKHRLEYTMPKVQLMSDIYSLEVKVGCNLLLDILHNAAQFKVELKNPDAINLSGNLGLLISEG</sequence>
<dbReference type="Gene3D" id="2.70.50.60">
    <property type="entry name" value="abc- transporter (atp binding component) like domain"/>
    <property type="match status" value="1"/>
</dbReference>
<reference evidence="2" key="1">
    <citation type="journal article" date="2014" name="Front. Microbiol.">
        <title>High frequency of phylogenetically diverse reductive dehalogenase-homologous genes in deep subseafloor sedimentary metagenomes.</title>
        <authorList>
            <person name="Kawai M."/>
            <person name="Futagami T."/>
            <person name="Toyoda A."/>
            <person name="Takaki Y."/>
            <person name="Nishi S."/>
            <person name="Hori S."/>
            <person name="Arai W."/>
            <person name="Tsubouchi T."/>
            <person name="Morono Y."/>
            <person name="Uchiyama I."/>
            <person name="Ito T."/>
            <person name="Fujiyama A."/>
            <person name="Inagaki F."/>
            <person name="Takami H."/>
        </authorList>
    </citation>
    <scope>NUCLEOTIDE SEQUENCE</scope>
    <source>
        <strain evidence="2">Expedition CK06-06</strain>
    </source>
</reference>
<dbReference type="AlphaFoldDB" id="X0YJ86"/>
<proteinExistence type="predicted"/>
<comment type="caution">
    <text evidence="2">The sequence shown here is derived from an EMBL/GenBank/DDBJ whole genome shotgun (WGS) entry which is preliminary data.</text>
</comment>
<protein>
    <recommendedName>
        <fullName evidence="1">Wzt C-terminal domain-containing protein</fullName>
    </recommendedName>
</protein>